<accession>A0A8T0H083</accession>
<dbReference type="Proteomes" id="UP000822688">
    <property type="component" value="Chromosome 8"/>
</dbReference>
<keyword evidence="2" id="KW-1185">Reference proteome</keyword>
<dbReference type="SUPFAM" id="SSF52540">
    <property type="entry name" value="P-loop containing nucleoside triphosphate hydrolases"/>
    <property type="match status" value="1"/>
</dbReference>
<reference evidence="1" key="1">
    <citation type="submission" date="2020-06" db="EMBL/GenBank/DDBJ databases">
        <title>WGS assembly of Ceratodon purpureus strain R40.</title>
        <authorList>
            <person name="Carey S.B."/>
            <person name="Jenkins J."/>
            <person name="Shu S."/>
            <person name="Lovell J.T."/>
            <person name="Sreedasyam A."/>
            <person name="Maumus F."/>
            <person name="Tiley G.P."/>
            <person name="Fernandez-Pozo N."/>
            <person name="Barry K."/>
            <person name="Chen C."/>
            <person name="Wang M."/>
            <person name="Lipzen A."/>
            <person name="Daum C."/>
            <person name="Saski C.A."/>
            <person name="Payton A.C."/>
            <person name="Mcbreen J.C."/>
            <person name="Conrad R.E."/>
            <person name="Kollar L.M."/>
            <person name="Olsson S."/>
            <person name="Huttunen S."/>
            <person name="Landis J.B."/>
            <person name="Wickett N.J."/>
            <person name="Johnson M.G."/>
            <person name="Rensing S.A."/>
            <person name="Grimwood J."/>
            <person name="Schmutz J."/>
            <person name="Mcdaniel S.F."/>
        </authorList>
    </citation>
    <scope>NUCLEOTIDE SEQUENCE</scope>
    <source>
        <strain evidence="1">R40</strain>
    </source>
</reference>
<dbReference type="AlphaFoldDB" id="A0A8T0H083"/>
<evidence type="ECO:0000313" key="2">
    <source>
        <dbReference type="Proteomes" id="UP000822688"/>
    </source>
</evidence>
<comment type="caution">
    <text evidence="1">The sequence shown here is derived from an EMBL/GenBank/DDBJ whole genome shotgun (WGS) entry which is preliminary data.</text>
</comment>
<organism evidence="1 2">
    <name type="scientific">Ceratodon purpureus</name>
    <name type="common">Fire moss</name>
    <name type="synonym">Dicranum purpureum</name>
    <dbReference type="NCBI Taxonomy" id="3225"/>
    <lineage>
        <taxon>Eukaryota</taxon>
        <taxon>Viridiplantae</taxon>
        <taxon>Streptophyta</taxon>
        <taxon>Embryophyta</taxon>
        <taxon>Bryophyta</taxon>
        <taxon>Bryophytina</taxon>
        <taxon>Bryopsida</taxon>
        <taxon>Dicranidae</taxon>
        <taxon>Pseudoditrichales</taxon>
        <taxon>Ditrichaceae</taxon>
        <taxon>Ceratodon</taxon>
    </lineage>
</organism>
<dbReference type="EMBL" id="CM026429">
    <property type="protein sequence ID" value="KAG0564217.1"/>
    <property type="molecule type" value="Genomic_DNA"/>
</dbReference>
<sequence>MADYDRLCKMLSSQFVEDTKTGVLQLGLYGMAGLGKTTISKAL</sequence>
<dbReference type="InterPro" id="IPR027417">
    <property type="entry name" value="P-loop_NTPase"/>
</dbReference>
<gene>
    <name evidence="1" type="ORF">KC19_8G092900</name>
</gene>
<name>A0A8T0H083_CERPU</name>
<proteinExistence type="predicted"/>
<evidence type="ECO:0000313" key="1">
    <source>
        <dbReference type="EMBL" id="KAG0564217.1"/>
    </source>
</evidence>
<protein>
    <submittedName>
        <fullName evidence="1">Uncharacterized protein</fullName>
    </submittedName>
</protein>